<dbReference type="GO" id="GO:0009247">
    <property type="term" value="P:glycolipid biosynthetic process"/>
    <property type="evidence" value="ECO:0007669"/>
    <property type="project" value="UniProtKB-ARBA"/>
</dbReference>
<feature type="transmembrane region" description="Helical" evidence="7">
    <location>
        <begin position="12"/>
        <end position="32"/>
    </location>
</feature>
<proteinExistence type="predicted"/>
<evidence type="ECO:0000256" key="4">
    <source>
        <dbReference type="ARBA" id="ARBA00022679"/>
    </source>
</evidence>
<dbReference type="EMBL" id="CP000051">
    <property type="protein sequence ID" value="AAX50260.1"/>
    <property type="molecule type" value="Genomic_DNA"/>
</dbReference>
<keyword evidence="6 8" id="KW-0012">Acyltransferase</keyword>
<dbReference type="Pfam" id="PF03279">
    <property type="entry name" value="Lip_A_acyltrans"/>
    <property type="match status" value="1"/>
</dbReference>
<dbReference type="Proteomes" id="UP000002532">
    <property type="component" value="Chromosome"/>
</dbReference>
<organism evidence="8 9">
    <name type="scientific">Chlamydia trachomatis serovar A (strain ATCC VR-571B / DSM 19440 / HAR-13)</name>
    <dbReference type="NCBI Taxonomy" id="315277"/>
    <lineage>
        <taxon>Bacteria</taxon>
        <taxon>Pseudomonadati</taxon>
        <taxon>Chlamydiota</taxon>
        <taxon>Chlamydiia</taxon>
        <taxon>Chlamydiales</taxon>
        <taxon>Chlamydiaceae</taxon>
        <taxon>Chlamydia/Chlamydophila group</taxon>
        <taxon>Chlamydia</taxon>
    </lineage>
</organism>
<dbReference type="EC" id="2.3.1.-" evidence="8"/>
<accession>A0A0H2X185</accession>
<sequence length="455" mass="51960">MLFKRLRTGGKILVDHLVYGLGLGVLTILRLLPRSSLRLFSKGLGTALFYFISDVRKTALTNLALAFPEKSFAERYQIARQSVQQMIITFVELATVDKFAKHIDEMIAIATSEDAPEGFFPEEVSSQQELDHFFSRLDRQEGAILFCGHQANWELPFLYITKRYPGLAFAKPVKNRRLNQKIISLRESFQGKIVPPQNAINQALRALHRGEVVGIVGDQVLLSSEYSYPLFGSQAFTTTSPALLAYKTKKTVIAVAIYRKPNGNYLVVPSKAFHANTELSIRESTEQLMDRLMRFLEKGITCKPEQWLWLHKRWKRKLRHKFKRRYAFSHILIIVKGTSLQALQRFLIEFGEFYADASLSLAIIGAADTVLANSFAPYSLQFFSSEEELLAAPNFFPAIVDLFGLSGKTRLHYKRTGSRKIFTRNELKDSLLQKQSLIQSFHKLLRRVDTRSRKG</sequence>
<keyword evidence="7" id="KW-0812">Transmembrane</keyword>
<evidence type="ECO:0000256" key="3">
    <source>
        <dbReference type="ARBA" id="ARBA00022519"/>
    </source>
</evidence>
<keyword evidence="5 7" id="KW-0472">Membrane</keyword>
<keyword evidence="2" id="KW-1003">Cell membrane</keyword>
<comment type="subcellular location">
    <subcellularLocation>
        <location evidence="1">Cell inner membrane</location>
    </subcellularLocation>
</comment>
<keyword evidence="3" id="KW-0997">Cell inner membrane</keyword>
<evidence type="ECO:0000313" key="9">
    <source>
        <dbReference type="Proteomes" id="UP000002532"/>
    </source>
</evidence>
<name>A0A0H2X185_CHLTA</name>
<keyword evidence="4 8" id="KW-0808">Transferase</keyword>
<evidence type="ECO:0000256" key="6">
    <source>
        <dbReference type="ARBA" id="ARBA00023315"/>
    </source>
</evidence>
<dbReference type="KEGG" id="cta:CTA_0011"/>
<dbReference type="HOGENOM" id="CLU_049421_4_0_0"/>
<evidence type="ECO:0000256" key="7">
    <source>
        <dbReference type="SAM" id="Phobius"/>
    </source>
</evidence>
<dbReference type="GO" id="GO:0016746">
    <property type="term" value="F:acyltransferase activity"/>
    <property type="evidence" value="ECO:0007669"/>
    <property type="project" value="UniProtKB-KW"/>
</dbReference>
<dbReference type="GO" id="GO:0005886">
    <property type="term" value="C:plasma membrane"/>
    <property type="evidence" value="ECO:0007669"/>
    <property type="project" value="UniProtKB-SubCell"/>
</dbReference>
<dbReference type="RefSeq" id="WP_009871356.1">
    <property type="nucleotide sequence ID" value="NC_007429.1"/>
</dbReference>
<dbReference type="PANTHER" id="PTHR30606:SF10">
    <property type="entry name" value="PHOSPHATIDYLINOSITOL MANNOSIDE ACYLTRANSFERASE"/>
    <property type="match status" value="1"/>
</dbReference>
<gene>
    <name evidence="8" type="primary">htrB</name>
    <name evidence="8" type="ordered locus">CTA_0011</name>
</gene>
<evidence type="ECO:0000256" key="1">
    <source>
        <dbReference type="ARBA" id="ARBA00004533"/>
    </source>
</evidence>
<dbReference type="PANTHER" id="PTHR30606">
    <property type="entry name" value="LIPID A BIOSYNTHESIS LAUROYL ACYLTRANSFERASE"/>
    <property type="match status" value="1"/>
</dbReference>
<evidence type="ECO:0000256" key="5">
    <source>
        <dbReference type="ARBA" id="ARBA00023136"/>
    </source>
</evidence>
<reference evidence="8 9" key="1">
    <citation type="journal article" date="2005" name="Infect. Immun.">
        <title>Comparative genomic analysis of Chlamydia trachomatis oculotropic and genitotropic strains.</title>
        <authorList>
            <person name="Carlson J.H."/>
            <person name="Porcella S.F."/>
            <person name="McClarty G."/>
            <person name="Caldwell H.D."/>
        </authorList>
    </citation>
    <scope>NUCLEOTIDE SEQUENCE [LARGE SCALE GENOMIC DNA]</scope>
    <source>
        <strain evidence="9">ATCC VR-571B / DSM 19440 / HAR-13</strain>
    </source>
</reference>
<dbReference type="AlphaFoldDB" id="A0A0H2X185"/>
<dbReference type="CDD" id="cd07984">
    <property type="entry name" value="LPLAT_LABLAT-like"/>
    <property type="match status" value="1"/>
</dbReference>
<protein>
    <submittedName>
        <fullName evidence="8">Lipid A biosynthesis lauroyl acyltransferase</fullName>
        <ecNumber evidence="8">2.3.1.-</ecNumber>
    </submittedName>
</protein>
<dbReference type="NCBIfam" id="NF004569">
    <property type="entry name" value="PRK05906.1"/>
    <property type="match status" value="1"/>
</dbReference>
<keyword evidence="9" id="KW-1185">Reference proteome</keyword>
<dbReference type="InterPro" id="IPR004960">
    <property type="entry name" value="LipA_acyltrans"/>
</dbReference>
<evidence type="ECO:0000256" key="2">
    <source>
        <dbReference type="ARBA" id="ARBA00022475"/>
    </source>
</evidence>
<keyword evidence="7" id="KW-1133">Transmembrane helix</keyword>
<evidence type="ECO:0000313" key="8">
    <source>
        <dbReference type="EMBL" id="AAX50260.1"/>
    </source>
</evidence>